<dbReference type="InterPro" id="IPR016136">
    <property type="entry name" value="DNA_helicase_N/primase_C"/>
</dbReference>
<protein>
    <recommendedName>
        <fullName evidence="12">DNA primase</fullName>
        <ecNumber evidence="12">2.7.7.101</ecNumber>
    </recommendedName>
</protein>
<dbReference type="PANTHER" id="PTHR30313:SF2">
    <property type="entry name" value="DNA PRIMASE"/>
    <property type="match status" value="1"/>
</dbReference>
<dbReference type="GO" id="GO:0003899">
    <property type="term" value="F:DNA-directed RNA polymerase activity"/>
    <property type="evidence" value="ECO:0007669"/>
    <property type="project" value="UniProtKB-UniRule"/>
</dbReference>
<dbReference type="EC" id="2.7.7.101" evidence="12"/>
<keyword evidence="6 12" id="KW-0479">Metal-binding</keyword>
<evidence type="ECO:0000256" key="6">
    <source>
        <dbReference type="ARBA" id="ARBA00022723"/>
    </source>
</evidence>
<comment type="catalytic activity">
    <reaction evidence="12">
        <text>ssDNA + n NTP = ssDNA/pppN(pN)n-1 hybrid + (n-1) diphosphate.</text>
        <dbReference type="EC" id="2.7.7.101"/>
    </reaction>
</comment>
<dbReference type="PANTHER" id="PTHR30313">
    <property type="entry name" value="DNA PRIMASE"/>
    <property type="match status" value="1"/>
</dbReference>
<dbReference type="InterPro" id="IPR037068">
    <property type="entry name" value="DNA_primase_core_N_sf"/>
</dbReference>
<dbReference type="AlphaFoldDB" id="A0A8I2B502"/>
<dbReference type="HAMAP" id="MF_00974">
    <property type="entry name" value="DNA_primase_DnaG"/>
    <property type="match status" value="1"/>
</dbReference>
<comment type="subunit">
    <text evidence="12">Monomer. Interacts with DnaB.</text>
</comment>
<dbReference type="InterPro" id="IPR030846">
    <property type="entry name" value="DnaG_bac"/>
</dbReference>
<feature type="domain" description="Toprim" evidence="14">
    <location>
        <begin position="262"/>
        <end position="344"/>
    </location>
</feature>
<keyword evidence="2 12" id="KW-0639">Primosome</keyword>
<dbReference type="InterPro" id="IPR019475">
    <property type="entry name" value="DNA_primase_DnaB-bd"/>
</dbReference>
<dbReference type="GO" id="GO:0008270">
    <property type="term" value="F:zinc ion binding"/>
    <property type="evidence" value="ECO:0007669"/>
    <property type="project" value="UniProtKB-UniRule"/>
</dbReference>
<dbReference type="SMART" id="SM00493">
    <property type="entry name" value="TOPRIM"/>
    <property type="match status" value="1"/>
</dbReference>
<dbReference type="Gene3D" id="3.90.580.10">
    <property type="entry name" value="Zinc finger, CHC2-type domain"/>
    <property type="match status" value="1"/>
</dbReference>
<dbReference type="InterPro" id="IPR050219">
    <property type="entry name" value="DnaG_primase"/>
</dbReference>
<comment type="similarity">
    <text evidence="12">Belongs to the DnaG primase family.</text>
</comment>
<dbReference type="InterPro" id="IPR013173">
    <property type="entry name" value="DNA_primase_DnaG_DnaB-bd_dom"/>
</dbReference>
<evidence type="ECO:0000256" key="10">
    <source>
        <dbReference type="ARBA" id="ARBA00023125"/>
    </source>
</evidence>
<dbReference type="InterPro" id="IPR006171">
    <property type="entry name" value="TOPRIM_dom"/>
</dbReference>
<dbReference type="InterPro" id="IPR036977">
    <property type="entry name" value="DNA_primase_Znf_CHC2"/>
</dbReference>
<dbReference type="GO" id="GO:0000428">
    <property type="term" value="C:DNA-directed RNA polymerase complex"/>
    <property type="evidence" value="ECO:0007669"/>
    <property type="project" value="UniProtKB-KW"/>
</dbReference>
<feature type="region of interest" description="Disordered" evidence="13">
    <location>
        <begin position="93"/>
        <end position="114"/>
    </location>
</feature>
<comment type="caution">
    <text evidence="15">The sequence shown here is derived from an EMBL/GenBank/DDBJ whole genome shotgun (WGS) entry which is preliminary data.</text>
</comment>
<dbReference type="Pfam" id="PF13155">
    <property type="entry name" value="Toprim_2"/>
    <property type="match status" value="1"/>
</dbReference>
<dbReference type="EMBL" id="JAFNAA010000006">
    <property type="protein sequence ID" value="MBO1108088.1"/>
    <property type="molecule type" value="Genomic_DNA"/>
</dbReference>
<dbReference type="RefSeq" id="WP_207541946.1">
    <property type="nucleotide sequence ID" value="NZ_JAFNAA010000006.1"/>
</dbReference>
<evidence type="ECO:0000313" key="16">
    <source>
        <dbReference type="Proteomes" id="UP000664658"/>
    </source>
</evidence>
<reference evidence="15" key="1">
    <citation type="submission" date="2021-03" db="EMBL/GenBank/DDBJ databases">
        <title>Plesiomonas shigelloides zfcc0051, isolated from zebrafish feces.</title>
        <authorList>
            <person name="Vanderhoek Z."/>
            <person name="Gaulke C."/>
        </authorList>
    </citation>
    <scope>NUCLEOTIDE SEQUENCE</scope>
    <source>
        <strain evidence="15">Zfcc0051</strain>
    </source>
</reference>
<dbReference type="PROSITE" id="PS50880">
    <property type="entry name" value="TOPRIM"/>
    <property type="match status" value="1"/>
</dbReference>
<keyword evidence="7 12" id="KW-0863">Zinc-finger</keyword>
<dbReference type="InterPro" id="IPR006295">
    <property type="entry name" value="DNA_primase_DnaG"/>
</dbReference>
<evidence type="ECO:0000256" key="3">
    <source>
        <dbReference type="ARBA" id="ARBA00022679"/>
    </source>
</evidence>
<evidence type="ECO:0000256" key="2">
    <source>
        <dbReference type="ARBA" id="ARBA00022515"/>
    </source>
</evidence>
<dbReference type="FunFam" id="3.90.580.10:FF:000001">
    <property type="entry name" value="DNA primase"/>
    <property type="match status" value="1"/>
</dbReference>
<sequence length="585" mass="65627">MAGQIPRAFIDDLLARTDIVDLVDARVKLKKQGKNYHACCPFHNEKTPSFTVSAEKQFYHCFGCGAHGNAIGFLMDFDRLEFVEAVEELASQHGLEIPRETGSHSQPTQDRKERRSLHELMGQVAAYYREQLVQPKSAKAQQYLTQRGLSAEVIHRFGIGFAPDGWDNVLRRFGGNNPAQQQMLSDAGLLVHNEESQRTYDRFRERVMFPIRDRRGRVIGFGGRIIGNGTPKYLNSPETVIFHKGRELYGLYEAQQTNPKPDHLLVVEGYMDVVALAQFDINYAVASLGTSTTAEHIQLLLRSTDNVICCYDGDNAGRDAAWRALETALPFLNDGKQLKFMFLPDGEDPDTLVRQEGKPAFEQRIGHALPLSEFLFETLLQQVDLSSRDGKAKLSTLAIPLIDKVPGDTLRLYLRNILGQKLGILDENQLERLLPKAQQERATPAPQIKRTPMRVLIGLLVQNPALAGQVPSLAGLEQLDIPGLPLFIRLVQACQAQPGLTTGQLLEHWRGTKEGQQLEMLAMWNHMITDENVADEFLNTLDHLYSQLVEQRMNQLIAKDRTHGLSADERRELALLITTAKPGNG</sequence>
<keyword evidence="4 12" id="KW-0548">Nucleotidyltransferase</keyword>
<evidence type="ECO:0000259" key="14">
    <source>
        <dbReference type="PROSITE" id="PS50880"/>
    </source>
</evidence>
<dbReference type="GO" id="GO:0006269">
    <property type="term" value="P:DNA replication, synthesis of primer"/>
    <property type="evidence" value="ECO:0007669"/>
    <property type="project" value="UniProtKB-UniRule"/>
</dbReference>
<evidence type="ECO:0000256" key="12">
    <source>
        <dbReference type="HAMAP-Rule" id="MF_00974"/>
    </source>
</evidence>
<dbReference type="CDD" id="cd03364">
    <property type="entry name" value="TOPRIM_DnaG_primases"/>
    <property type="match status" value="1"/>
</dbReference>
<dbReference type="Pfam" id="PF08278">
    <property type="entry name" value="DnaG_DnaB_bind"/>
    <property type="match status" value="1"/>
</dbReference>
<dbReference type="SMART" id="SM00766">
    <property type="entry name" value="DnaG_DnaB_bind"/>
    <property type="match status" value="1"/>
</dbReference>
<feature type="zinc finger region" description="CHC2-type" evidence="12">
    <location>
        <begin position="40"/>
        <end position="64"/>
    </location>
</feature>
<evidence type="ECO:0000256" key="11">
    <source>
        <dbReference type="ARBA" id="ARBA00023163"/>
    </source>
</evidence>
<keyword evidence="9" id="KW-0460">Magnesium</keyword>
<dbReference type="Pfam" id="PF10410">
    <property type="entry name" value="DnaB_bind"/>
    <property type="match status" value="1"/>
</dbReference>
<keyword evidence="5 12" id="KW-0235">DNA replication</keyword>
<dbReference type="GO" id="GO:1990077">
    <property type="term" value="C:primosome complex"/>
    <property type="evidence" value="ECO:0007669"/>
    <property type="project" value="UniProtKB-KW"/>
</dbReference>
<keyword evidence="8 12" id="KW-0862">Zinc</keyword>
<dbReference type="InterPro" id="IPR002694">
    <property type="entry name" value="Znf_CHC2"/>
</dbReference>
<evidence type="ECO:0000256" key="1">
    <source>
        <dbReference type="ARBA" id="ARBA00022478"/>
    </source>
</evidence>
<dbReference type="Gene3D" id="1.10.860.10">
    <property type="entry name" value="DNAb Helicase, Chain A"/>
    <property type="match status" value="1"/>
</dbReference>
<proteinExistence type="inferred from homology"/>
<dbReference type="Gene3D" id="3.90.980.10">
    <property type="entry name" value="DNA primase, catalytic core, N-terminal domain"/>
    <property type="match status" value="1"/>
</dbReference>
<dbReference type="SUPFAM" id="SSF57783">
    <property type="entry name" value="Zinc beta-ribbon"/>
    <property type="match status" value="1"/>
</dbReference>
<dbReference type="SUPFAM" id="SSF117023">
    <property type="entry name" value="DNA primase DnaG, C-terminal domain"/>
    <property type="match status" value="1"/>
</dbReference>
<dbReference type="InterPro" id="IPR013264">
    <property type="entry name" value="DNAG_N"/>
</dbReference>
<gene>
    <name evidence="12 15" type="primary">dnaG</name>
    <name evidence="15" type="ORF">J2R62_07610</name>
</gene>
<evidence type="ECO:0000256" key="7">
    <source>
        <dbReference type="ARBA" id="ARBA00022771"/>
    </source>
</evidence>
<evidence type="ECO:0000256" key="13">
    <source>
        <dbReference type="SAM" id="MobiDB-lite"/>
    </source>
</evidence>
<dbReference type="GO" id="GO:0005737">
    <property type="term" value="C:cytoplasm"/>
    <property type="evidence" value="ECO:0007669"/>
    <property type="project" value="TreeGrafter"/>
</dbReference>
<keyword evidence="10 12" id="KW-0238">DNA-binding</keyword>
<keyword evidence="3 12" id="KW-0808">Transferase</keyword>
<accession>A0A8I2B502</accession>
<dbReference type="FunFam" id="3.90.980.10:FF:000001">
    <property type="entry name" value="DNA primase"/>
    <property type="match status" value="1"/>
</dbReference>
<comment type="domain">
    <text evidence="12">Contains an N-terminal zinc-binding domain, a central core domain that contains the primase activity, and a C-terminal DnaB-binding domain.</text>
</comment>
<dbReference type="Pfam" id="PF01807">
    <property type="entry name" value="Zn_ribbon_DnaG"/>
    <property type="match status" value="1"/>
</dbReference>
<dbReference type="FunFam" id="3.40.1360.10:FF:000002">
    <property type="entry name" value="DNA primase"/>
    <property type="match status" value="1"/>
</dbReference>
<evidence type="ECO:0000256" key="8">
    <source>
        <dbReference type="ARBA" id="ARBA00022833"/>
    </source>
</evidence>
<dbReference type="InterPro" id="IPR034151">
    <property type="entry name" value="TOPRIM_DnaG_bac"/>
</dbReference>
<keyword evidence="1 12" id="KW-0240">DNA-directed RNA polymerase</keyword>
<dbReference type="Gene3D" id="3.40.1360.10">
    <property type="match status" value="1"/>
</dbReference>
<evidence type="ECO:0000313" key="15">
    <source>
        <dbReference type="EMBL" id="MBO1108088.1"/>
    </source>
</evidence>
<organism evidence="15 16">
    <name type="scientific">Plesiomonas shigelloides</name>
    <name type="common">Aeromonas shigelloides</name>
    <dbReference type="NCBI Taxonomy" id="703"/>
    <lineage>
        <taxon>Bacteria</taxon>
        <taxon>Pseudomonadati</taxon>
        <taxon>Pseudomonadota</taxon>
        <taxon>Gammaproteobacteria</taxon>
        <taxon>Enterobacterales</taxon>
        <taxon>Enterobacteriaceae</taxon>
        <taxon>Plesiomonas</taxon>
    </lineage>
</organism>
<evidence type="ECO:0000256" key="5">
    <source>
        <dbReference type="ARBA" id="ARBA00022705"/>
    </source>
</evidence>
<comment type="function">
    <text evidence="12">RNA polymerase that catalyzes the synthesis of short RNA molecules used as primers for DNA polymerase during DNA replication.</text>
</comment>
<dbReference type="Pfam" id="PF08275">
    <property type="entry name" value="DNAG_N"/>
    <property type="match status" value="1"/>
</dbReference>
<comment type="cofactor">
    <cofactor evidence="12">
        <name>Zn(2+)</name>
        <dbReference type="ChEBI" id="CHEBI:29105"/>
    </cofactor>
    <text evidence="12">Binds 1 zinc ion per monomer.</text>
</comment>
<dbReference type="NCBIfam" id="TIGR01391">
    <property type="entry name" value="dnaG"/>
    <property type="match status" value="1"/>
</dbReference>
<dbReference type="SUPFAM" id="SSF56731">
    <property type="entry name" value="DNA primase core"/>
    <property type="match status" value="1"/>
</dbReference>
<evidence type="ECO:0000256" key="4">
    <source>
        <dbReference type="ARBA" id="ARBA00022695"/>
    </source>
</evidence>
<dbReference type="GO" id="GO:0003677">
    <property type="term" value="F:DNA binding"/>
    <property type="evidence" value="ECO:0007669"/>
    <property type="project" value="UniProtKB-KW"/>
</dbReference>
<dbReference type="Proteomes" id="UP000664658">
    <property type="component" value="Unassembled WGS sequence"/>
</dbReference>
<name>A0A8I2B502_PLESH</name>
<evidence type="ECO:0000256" key="9">
    <source>
        <dbReference type="ARBA" id="ARBA00022842"/>
    </source>
</evidence>
<dbReference type="SMART" id="SM00400">
    <property type="entry name" value="ZnF_CHCC"/>
    <property type="match status" value="1"/>
</dbReference>
<keyword evidence="11 12" id="KW-0804">Transcription</keyword>
<dbReference type="Gene3D" id="1.20.50.20">
    <property type="entry name" value="DnaG, RNA polymerase domain, helical bundle"/>
    <property type="match status" value="1"/>
</dbReference>